<keyword evidence="8" id="KW-0539">Nucleus</keyword>
<evidence type="ECO:0000256" key="4">
    <source>
        <dbReference type="ARBA" id="ARBA00009375"/>
    </source>
</evidence>
<dbReference type="Gene3D" id="3.30.70.580">
    <property type="entry name" value="Pseudouridine synthase I, catalytic domain, N-terminal subdomain"/>
    <property type="match status" value="1"/>
</dbReference>
<evidence type="ECO:0000256" key="9">
    <source>
        <dbReference type="ARBA" id="ARBA00036943"/>
    </source>
</evidence>
<evidence type="ECO:0000256" key="13">
    <source>
        <dbReference type="ARBA" id="ARBA00080858"/>
    </source>
</evidence>
<feature type="compositionally biased region" description="Low complexity" evidence="16">
    <location>
        <begin position="34"/>
        <end position="51"/>
    </location>
</feature>
<dbReference type="InterPro" id="IPR001406">
    <property type="entry name" value="PsdUridine_synth_TruA"/>
</dbReference>
<evidence type="ECO:0000256" key="1">
    <source>
        <dbReference type="ARBA" id="ARBA00001166"/>
    </source>
</evidence>
<dbReference type="EMBL" id="OOIN01000030">
    <property type="protein sequence ID" value="SPO29809.1"/>
    <property type="molecule type" value="Genomic_DNA"/>
</dbReference>
<dbReference type="GO" id="GO:0009982">
    <property type="term" value="F:pseudouridine synthase activity"/>
    <property type="evidence" value="ECO:0007669"/>
    <property type="project" value="InterPro"/>
</dbReference>
<evidence type="ECO:0000256" key="2">
    <source>
        <dbReference type="ARBA" id="ARBA00001832"/>
    </source>
</evidence>
<dbReference type="GO" id="GO:0006397">
    <property type="term" value="P:mRNA processing"/>
    <property type="evidence" value="ECO:0007669"/>
    <property type="project" value="UniProtKB-KW"/>
</dbReference>
<evidence type="ECO:0000256" key="12">
    <source>
        <dbReference type="ARBA" id="ARBA00079072"/>
    </source>
</evidence>
<dbReference type="GO" id="GO:1990481">
    <property type="term" value="P:mRNA pseudouridine synthesis"/>
    <property type="evidence" value="ECO:0007669"/>
    <property type="project" value="TreeGrafter"/>
</dbReference>
<evidence type="ECO:0000256" key="5">
    <source>
        <dbReference type="ARBA" id="ARBA00022664"/>
    </source>
</evidence>
<evidence type="ECO:0000259" key="17">
    <source>
        <dbReference type="Pfam" id="PF01416"/>
    </source>
</evidence>
<comment type="function">
    <text evidence="10">Formation of pseudouridine at positions 27 and 28 in the anticodon stem and loop of transfer RNAs; at positions 34 and 36 of intron-containing precursor tRNA(Ile) and at position 35 in the intron-containing tRNA(Tyr). Catalyzes pseudouridylation at position 44 in U2 snRNA. Also catalyzes pseudouridylation of mRNAs.</text>
</comment>
<dbReference type="CDD" id="cd02568">
    <property type="entry name" value="PseudoU_synth_PUS1_PUS2"/>
    <property type="match status" value="1"/>
</dbReference>
<comment type="catalytic activity">
    <reaction evidence="9">
        <text>a uridine in tRNA = a pseudouridine in tRNA</text>
        <dbReference type="Rhea" id="RHEA:54572"/>
        <dbReference type="Rhea" id="RHEA-COMP:13339"/>
        <dbReference type="Rhea" id="RHEA-COMP:13934"/>
        <dbReference type="ChEBI" id="CHEBI:65314"/>
        <dbReference type="ChEBI" id="CHEBI:65315"/>
    </reaction>
</comment>
<keyword evidence="6" id="KW-0819">tRNA processing</keyword>
<feature type="region of interest" description="Disordered" evidence="16">
    <location>
        <begin position="459"/>
        <end position="486"/>
    </location>
</feature>
<evidence type="ECO:0000256" key="8">
    <source>
        <dbReference type="ARBA" id="ARBA00023242"/>
    </source>
</evidence>
<comment type="similarity">
    <text evidence="4">Belongs to the tRNA pseudouridine synthase TruA family.</text>
</comment>
<dbReference type="FunFam" id="3.30.70.580:FF:000002">
    <property type="entry name" value="tRNA pseudouridine synthase"/>
    <property type="match status" value="1"/>
</dbReference>
<feature type="compositionally biased region" description="Basic and acidic residues" evidence="16">
    <location>
        <begin position="599"/>
        <end position="612"/>
    </location>
</feature>
<dbReference type="GO" id="GO:0005634">
    <property type="term" value="C:nucleus"/>
    <property type="evidence" value="ECO:0007669"/>
    <property type="project" value="UniProtKB-SubCell"/>
</dbReference>
<feature type="active site" description="Nucleophile" evidence="14">
    <location>
        <position position="173"/>
    </location>
</feature>
<proteinExistence type="inferred from homology"/>
<feature type="compositionally biased region" description="Low complexity" evidence="16">
    <location>
        <begin position="10"/>
        <end position="19"/>
    </location>
</feature>
<dbReference type="AlphaFoldDB" id="A0A5C3EKQ2"/>
<evidence type="ECO:0000313" key="18">
    <source>
        <dbReference type="EMBL" id="SPO29809.1"/>
    </source>
</evidence>
<dbReference type="GO" id="GO:0031120">
    <property type="term" value="P:snRNA pseudouridine synthesis"/>
    <property type="evidence" value="ECO:0007669"/>
    <property type="project" value="UniProtKB-ARBA"/>
</dbReference>
<dbReference type="Pfam" id="PF01416">
    <property type="entry name" value="PseudoU_synth_1"/>
    <property type="match status" value="1"/>
</dbReference>
<dbReference type="Gene3D" id="3.30.70.660">
    <property type="entry name" value="Pseudouridine synthase I, catalytic domain, C-terminal subdomain"/>
    <property type="match status" value="1"/>
</dbReference>
<keyword evidence="19" id="KW-1185">Reference proteome</keyword>
<gene>
    <name evidence="18" type="ORF">UTRI_06076_B</name>
</gene>
<feature type="region of interest" description="Disordered" evidence="16">
    <location>
        <begin position="1"/>
        <end position="111"/>
    </location>
</feature>
<feature type="compositionally biased region" description="Basic and acidic residues" evidence="16">
    <location>
        <begin position="71"/>
        <end position="83"/>
    </location>
</feature>
<comment type="catalytic activity">
    <reaction evidence="2">
        <text>uridine in snRNA = pseudouridine in snRNA</text>
        <dbReference type="Rhea" id="RHEA:51124"/>
        <dbReference type="Rhea" id="RHEA-COMP:12891"/>
        <dbReference type="Rhea" id="RHEA-COMP:12892"/>
        <dbReference type="ChEBI" id="CHEBI:65314"/>
        <dbReference type="ChEBI" id="CHEBI:65315"/>
    </reaction>
</comment>
<sequence length="612" mass="68164">MTERLSQEVAAAAAAAAAAGSDEVRPAKRELESTEPTTTASTTAAVPVEATQEGSNAKRARFDNSANKQDGGNKKWERRDRRGTGRAQDSSSSSSRSEPNESSSSSSSDRLPKRKVAVKFGYCGIGYSGLQINPGVKTIEGDIFDAFCTAGAVSSDNAVNPNKVGLQRAARTDRGVHAAGNLLSLKLILEPAGLKQGETLVDKVNSLLPEFIRIWGITRVQNGFNARQSCDSRMYEYLLPTYVFIPPKPGSSMYEMLTRMRDQEVSKLREANPSASEQELKVGLDQVLNHPFWTSHGTTHDFSTDIAAKKAYRLSPATLTRIRSIFARYLGSHNYHNFTVGKEFRDRSCQRFMKALTISEPKIIKDVEWVSIKFHGQSFMLHQIRKMIGLLVLVGRTGAGEGLVEECFGPARVHIPKAPGLGLLLERPIFDAYNSRIRNNNDKISKLIRKKAPSSNLVINNTDVESSETKEDKFNDQNQAGKSSSLQDELREFITYEPHTDLMEKFKQEWIYDRIIATEEETNEFGKWLNYLDVFQGPDFEFLNPKGVIPPNAIVKVGEFHRDQLKRRGGAAQDAEKRDTADNAENGQHAEQDEEDQEAYGKKGKELDEYEG</sequence>
<feature type="region of interest" description="Disordered" evidence="16">
    <location>
        <begin position="565"/>
        <end position="612"/>
    </location>
</feature>
<dbReference type="FunFam" id="3.30.70.660:FF:000002">
    <property type="entry name" value="tRNA pseudouridine synthase"/>
    <property type="match status" value="1"/>
</dbReference>
<dbReference type="GO" id="GO:0003723">
    <property type="term" value="F:RNA binding"/>
    <property type="evidence" value="ECO:0007669"/>
    <property type="project" value="InterPro"/>
</dbReference>
<dbReference type="PANTHER" id="PTHR11142:SF4">
    <property type="entry name" value="PSEUDOURIDYLATE SYNTHASE 1 HOMOLOG"/>
    <property type="match status" value="1"/>
</dbReference>
<evidence type="ECO:0000256" key="11">
    <source>
        <dbReference type="ARBA" id="ARBA00073968"/>
    </source>
</evidence>
<dbReference type="GO" id="GO:0031119">
    <property type="term" value="P:tRNA pseudouridine synthesis"/>
    <property type="evidence" value="ECO:0007669"/>
    <property type="project" value="InterPro"/>
</dbReference>
<evidence type="ECO:0000313" key="19">
    <source>
        <dbReference type="Proteomes" id="UP000324022"/>
    </source>
</evidence>
<accession>A0A5C3EKQ2</accession>
<comment type="catalytic activity">
    <reaction evidence="1">
        <text>a uridine in mRNA = a pseudouridine in mRNA</text>
        <dbReference type="Rhea" id="RHEA:56644"/>
        <dbReference type="Rhea" id="RHEA-COMP:14658"/>
        <dbReference type="Rhea" id="RHEA-COMP:14659"/>
        <dbReference type="ChEBI" id="CHEBI:65314"/>
        <dbReference type="ChEBI" id="CHEBI:65315"/>
    </reaction>
</comment>
<evidence type="ECO:0000256" key="6">
    <source>
        <dbReference type="ARBA" id="ARBA00022694"/>
    </source>
</evidence>
<name>A0A5C3EKQ2_9BASI</name>
<protein>
    <recommendedName>
        <fullName evidence="11">tRNA pseudouridine synthase 1</fullName>
    </recommendedName>
    <alternativeName>
        <fullName evidence="12">tRNA pseudouridylate synthase 1</fullName>
    </alternativeName>
    <alternativeName>
        <fullName evidence="13">tRNA-uridine isomerase 1</fullName>
    </alternativeName>
</protein>
<feature type="compositionally biased region" description="Low complexity" evidence="16">
    <location>
        <begin position="90"/>
        <end position="108"/>
    </location>
</feature>
<dbReference type="InterPro" id="IPR041708">
    <property type="entry name" value="PUS1/PUS2-like"/>
</dbReference>
<dbReference type="InterPro" id="IPR020103">
    <property type="entry name" value="PsdUridine_synth_cat_dom_sf"/>
</dbReference>
<evidence type="ECO:0000256" key="16">
    <source>
        <dbReference type="SAM" id="MobiDB-lite"/>
    </source>
</evidence>
<evidence type="ECO:0000256" key="10">
    <source>
        <dbReference type="ARBA" id="ARBA00053072"/>
    </source>
</evidence>
<feature type="binding site" evidence="15">
    <location>
        <position position="235"/>
    </location>
    <ligand>
        <name>substrate</name>
    </ligand>
</feature>
<dbReference type="OrthoDB" id="10256309at2759"/>
<dbReference type="InterPro" id="IPR020095">
    <property type="entry name" value="PsdUridine_synth_TruA_C"/>
</dbReference>
<reference evidence="18 19" key="1">
    <citation type="submission" date="2018-03" db="EMBL/GenBank/DDBJ databases">
        <authorList>
            <person name="Guldener U."/>
        </authorList>
    </citation>
    <scope>NUCLEOTIDE SEQUENCE [LARGE SCALE GENOMIC DNA]</scope>
    <source>
        <strain evidence="18 19">NBRC100155</strain>
    </source>
</reference>
<dbReference type="InterPro" id="IPR020097">
    <property type="entry name" value="PsdUridine_synth_TruA_a/b_dom"/>
</dbReference>
<feature type="domain" description="Pseudouridine synthase I TruA alpha/beta" evidence="17">
    <location>
        <begin position="327"/>
        <end position="431"/>
    </location>
</feature>
<dbReference type="SUPFAM" id="SSF55120">
    <property type="entry name" value="Pseudouridine synthase"/>
    <property type="match status" value="1"/>
</dbReference>
<evidence type="ECO:0000256" key="15">
    <source>
        <dbReference type="PIRSR" id="PIRSR641708-2"/>
    </source>
</evidence>
<keyword evidence="7" id="KW-0413">Isomerase</keyword>
<feature type="compositionally biased region" description="Polar residues" evidence="16">
    <location>
        <begin position="476"/>
        <end position="486"/>
    </location>
</feature>
<dbReference type="InterPro" id="IPR020094">
    <property type="entry name" value="TruA/RsuA/RluB/E/F_N"/>
</dbReference>
<dbReference type="PANTHER" id="PTHR11142">
    <property type="entry name" value="PSEUDOURIDYLATE SYNTHASE"/>
    <property type="match status" value="1"/>
</dbReference>
<feature type="compositionally biased region" description="Basic and acidic residues" evidence="16">
    <location>
        <begin position="22"/>
        <end position="32"/>
    </location>
</feature>
<keyword evidence="5" id="KW-0507">mRNA processing</keyword>
<evidence type="ECO:0000256" key="14">
    <source>
        <dbReference type="PIRSR" id="PIRSR641708-1"/>
    </source>
</evidence>
<comment type="subcellular location">
    <subcellularLocation>
        <location evidence="3">Nucleus</location>
    </subcellularLocation>
</comment>
<organism evidence="18 19">
    <name type="scientific">Ustilago trichophora</name>
    <dbReference type="NCBI Taxonomy" id="86804"/>
    <lineage>
        <taxon>Eukaryota</taxon>
        <taxon>Fungi</taxon>
        <taxon>Dikarya</taxon>
        <taxon>Basidiomycota</taxon>
        <taxon>Ustilaginomycotina</taxon>
        <taxon>Ustilaginomycetes</taxon>
        <taxon>Ustilaginales</taxon>
        <taxon>Ustilaginaceae</taxon>
        <taxon>Ustilago</taxon>
    </lineage>
</organism>
<dbReference type="NCBIfam" id="TIGR00071">
    <property type="entry name" value="hisT_truA"/>
    <property type="match status" value="1"/>
</dbReference>
<evidence type="ECO:0000256" key="3">
    <source>
        <dbReference type="ARBA" id="ARBA00004123"/>
    </source>
</evidence>
<evidence type="ECO:0000256" key="7">
    <source>
        <dbReference type="ARBA" id="ARBA00023235"/>
    </source>
</evidence>
<dbReference type="Proteomes" id="UP000324022">
    <property type="component" value="Unassembled WGS sequence"/>
</dbReference>